<gene>
    <name evidence="1" type="ORF">GCM10020260_11370</name>
</gene>
<dbReference type="RefSeq" id="WP_344719125.1">
    <property type="nucleotide sequence ID" value="NZ_BAAAYG010000004.1"/>
</dbReference>
<protein>
    <submittedName>
        <fullName evidence="1">Uncharacterized protein</fullName>
    </submittedName>
</protein>
<keyword evidence="2" id="KW-1185">Reference proteome</keyword>
<name>A0ABP6RB76_9MICC</name>
<proteinExistence type="predicted"/>
<reference evidence="2" key="1">
    <citation type="journal article" date="2019" name="Int. J. Syst. Evol. Microbiol.">
        <title>The Global Catalogue of Microorganisms (GCM) 10K type strain sequencing project: providing services to taxonomists for standard genome sequencing and annotation.</title>
        <authorList>
            <consortium name="The Broad Institute Genomics Platform"/>
            <consortium name="The Broad Institute Genome Sequencing Center for Infectious Disease"/>
            <person name="Wu L."/>
            <person name="Ma J."/>
        </authorList>
    </citation>
    <scope>NUCLEOTIDE SEQUENCE [LARGE SCALE GENOMIC DNA]</scope>
    <source>
        <strain evidence="2">JCM 11483</strain>
    </source>
</reference>
<dbReference type="Proteomes" id="UP001501736">
    <property type="component" value="Unassembled WGS sequence"/>
</dbReference>
<organism evidence="1 2">
    <name type="scientific">Nesterenkonia halobia</name>
    <dbReference type="NCBI Taxonomy" id="37922"/>
    <lineage>
        <taxon>Bacteria</taxon>
        <taxon>Bacillati</taxon>
        <taxon>Actinomycetota</taxon>
        <taxon>Actinomycetes</taxon>
        <taxon>Micrococcales</taxon>
        <taxon>Micrococcaceae</taxon>
        <taxon>Nesterenkonia</taxon>
    </lineage>
</organism>
<sequence>MFAQPSSPLPDFQLLRALIERPYGASIKQLTKDLRTVFEAPAVQRVRAMHQEGWLATPNAHGQAVVADPDADVRRLSWVINLNRPGIEAMLELLHVEYGADVEAYRKHFESPLLRHLWHVQNRASQIDEEGPTDVERVQQMLTDDDPIDARDYRGLLRQAHEIWGLPKHIEQMAQAMYHDGPLDHNERYRDLVHGMLGFMRRMPRQPASPGPGEDARPHLVVLAHRARRLAGILDGTAEFLATSDAVGQQQAYHAERIAVWVQEERTQPERRWVSAPSLEQHLEGLAEAQQRRSGYMPNGGTPQPYQLGTAGEGLLAHMFRTKADSARELVETITAMPGLRAVITATEPAFNDTGDGDTGDSAA</sequence>
<accession>A0ABP6RB76</accession>
<evidence type="ECO:0000313" key="2">
    <source>
        <dbReference type="Proteomes" id="UP001501736"/>
    </source>
</evidence>
<dbReference type="EMBL" id="BAAAYG010000004">
    <property type="protein sequence ID" value="GAA3283116.1"/>
    <property type="molecule type" value="Genomic_DNA"/>
</dbReference>
<evidence type="ECO:0000313" key="1">
    <source>
        <dbReference type="EMBL" id="GAA3283116.1"/>
    </source>
</evidence>
<comment type="caution">
    <text evidence="1">The sequence shown here is derived from an EMBL/GenBank/DDBJ whole genome shotgun (WGS) entry which is preliminary data.</text>
</comment>